<evidence type="ECO:0000313" key="6">
    <source>
        <dbReference type="Proteomes" id="UP001174909"/>
    </source>
</evidence>
<dbReference type="GO" id="GO:0016020">
    <property type="term" value="C:membrane"/>
    <property type="evidence" value="ECO:0007669"/>
    <property type="project" value="UniProtKB-SubCell"/>
</dbReference>
<organism evidence="5 6">
    <name type="scientific">Geodia barretti</name>
    <name type="common">Barrett's horny sponge</name>
    <dbReference type="NCBI Taxonomy" id="519541"/>
    <lineage>
        <taxon>Eukaryota</taxon>
        <taxon>Metazoa</taxon>
        <taxon>Porifera</taxon>
        <taxon>Demospongiae</taxon>
        <taxon>Heteroscleromorpha</taxon>
        <taxon>Tetractinellida</taxon>
        <taxon>Astrophorina</taxon>
        <taxon>Geodiidae</taxon>
        <taxon>Geodia</taxon>
    </lineage>
</organism>
<dbReference type="GO" id="GO:0005737">
    <property type="term" value="C:cytoplasm"/>
    <property type="evidence" value="ECO:0007669"/>
    <property type="project" value="TreeGrafter"/>
</dbReference>
<accession>A0AA35QZW8</accession>
<dbReference type="PANTHER" id="PTHR10316:SF40">
    <property type="entry name" value="LD27118P"/>
    <property type="match status" value="1"/>
</dbReference>
<dbReference type="GO" id="GO:0007165">
    <property type="term" value="P:signal transduction"/>
    <property type="evidence" value="ECO:0007669"/>
    <property type="project" value="TreeGrafter"/>
</dbReference>
<feature type="region of interest" description="Disordered" evidence="3">
    <location>
        <begin position="44"/>
        <end position="67"/>
    </location>
</feature>
<dbReference type="PROSITE" id="PS50052">
    <property type="entry name" value="GUANYLATE_KINASE_2"/>
    <property type="match status" value="1"/>
</dbReference>
<dbReference type="Proteomes" id="UP001174909">
    <property type="component" value="Unassembled WGS sequence"/>
</dbReference>
<dbReference type="InterPro" id="IPR027417">
    <property type="entry name" value="P-loop_NTPase"/>
</dbReference>
<feature type="compositionally biased region" description="Polar residues" evidence="3">
    <location>
        <begin position="1"/>
        <end position="11"/>
    </location>
</feature>
<dbReference type="InterPro" id="IPR008144">
    <property type="entry name" value="Guanylate_kin-like_dom"/>
</dbReference>
<feature type="region of interest" description="Disordered" evidence="3">
    <location>
        <begin position="1"/>
        <end position="21"/>
    </location>
</feature>
<dbReference type="Pfam" id="PF00625">
    <property type="entry name" value="Guanylate_kin"/>
    <property type="match status" value="1"/>
</dbReference>
<gene>
    <name evidence="5" type="ORF">GBAR_LOCUS2270</name>
</gene>
<keyword evidence="6" id="KW-1185">Reference proteome</keyword>
<feature type="compositionally biased region" description="Polar residues" evidence="3">
    <location>
        <begin position="54"/>
        <end position="65"/>
    </location>
</feature>
<dbReference type="EMBL" id="CASHTH010000334">
    <property type="protein sequence ID" value="CAI7997908.1"/>
    <property type="molecule type" value="Genomic_DNA"/>
</dbReference>
<dbReference type="GO" id="GO:0016301">
    <property type="term" value="F:kinase activity"/>
    <property type="evidence" value="ECO:0007669"/>
    <property type="project" value="UniProtKB-KW"/>
</dbReference>
<name>A0AA35QZW8_GEOBA</name>
<evidence type="ECO:0000313" key="5">
    <source>
        <dbReference type="EMBL" id="CAI7997908.1"/>
    </source>
</evidence>
<keyword evidence="5" id="KW-0418">Kinase</keyword>
<dbReference type="Gene3D" id="3.30.63.10">
    <property type="entry name" value="Guanylate Kinase phosphate binding domain"/>
    <property type="match status" value="1"/>
</dbReference>
<comment type="subcellular location">
    <subcellularLocation>
        <location evidence="1">Membrane</location>
        <topology evidence="1">Peripheral membrane protein</topology>
    </subcellularLocation>
</comment>
<dbReference type="PROSITE" id="PS00856">
    <property type="entry name" value="GUANYLATE_KINASE_1"/>
    <property type="match status" value="1"/>
</dbReference>
<evidence type="ECO:0000256" key="1">
    <source>
        <dbReference type="ARBA" id="ARBA00004170"/>
    </source>
</evidence>
<evidence type="ECO:0000256" key="2">
    <source>
        <dbReference type="ARBA" id="ARBA00023136"/>
    </source>
</evidence>
<keyword evidence="2" id="KW-0472">Membrane</keyword>
<dbReference type="InterPro" id="IPR020590">
    <property type="entry name" value="Guanylate_kinase_CS"/>
</dbReference>
<proteinExistence type="predicted"/>
<dbReference type="InterPro" id="IPR008145">
    <property type="entry name" value="GK/Ca_channel_bsu"/>
</dbReference>
<keyword evidence="5" id="KW-0808">Transferase</keyword>
<sequence length="82" mass="9221">MELTHSGTTRSPRPGETPGVDYNFIFKETFLEMDKKGEFLEVRTDQGGFYGTPKPQQTLGPSGPSSRLEVSVWTWVQQDSPQ</sequence>
<evidence type="ECO:0000256" key="3">
    <source>
        <dbReference type="SAM" id="MobiDB-lite"/>
    </source>
</evidence>
<dbReference type="AlphaFoldDB" id="A0AA35QZW8"/>
<dbReference type="PANTHER" id="PTHR10316">
    <property type="entry name" value="MEMBRANE ASSOCIATED GUANYLATE KINASE-RELATED"/>
    <property type="match status" value="1"/>
</dbReference>
<dbReference type="SUPFAM" id="SSF52540">
    <property type="entry name" value="P-loop containing nucleoside triphosphate hydrolases"/>
    <property type="match status" value="1"/>
</dbReference>
<feature type="domain" description="Guanylate kinase-like" evidence="4">
    <location>
        <begin position="1"/>
        <end position="52"/>
    </location>
</feature>
<reference evidence="5" key="1">
    <citation type="submission" date="2023-03" db="EMBL/GenBank/DDBJ databases">
        <authorList>
            <person name="Steffen K."/>
            <person name="Cardenas P."/>
        </authorList>
    </citation>
    <scope>NUCLEOTIDE SEQUENCE</scope>
</reference>
<protein>
    <submittedName>
        <fullName evidence="5">Membrane-associated guanylate kinase, WW and PDZ domain-containing protein 1</fullName>
    </submittedName>
</protein>
<comment type="caution">
    <text evidence="5">The sequence shown here is derived from an EMBL/GenBank/DDBJ whole genome shotgun (WGS) entry which is preliminary data.</text>
</comment>
<evidence type="ECO:0000259" key="4">
    <source>
        <dbReference type="PROSITE" id="PS50052"/>
    </source>
</evidence>